<feature type="signal peptide" evidence="1">
    <location>
        <begin position="1"/>
        <end position="24"/>
    </location>
</feature>
<dbReference type="SUPFAM" id="SSF50978">
    <property type="entry name" value="WD40 repeat-like"/>
    <property type="match status" value="1"/>
</dbReference>
<evidence type="ECO:0000313" key="2">
    <source>
        <dbReference type="EMBL" id="ADQ79417.1"/>
    </source>
</evidence>
<keyword evidence="1" id="KW-0732">Signal</keyword>
<dbReference type="OrthoDB" id="1119575at2"/>
<sequence length="335" mass="35963">MSNPNLKFLVVLLSGLLLQMNVAAANLYSNKDFDDGNDSSQINAIKSNKSVGYKAIVRYGVGFIAAGSGGRIDRLSAAGKIVKSDTIVGETFTSLLVMGQKFLAGGNKGSVLIFSENGTSQRIGTNTDKNINSLTLFKDMVIAGTDNGELLIGNAREPFRKIELSVTGNIVSVSARAADCFGVTNQGEIIHTTDGINWDVLDFNKAYAGYYKPCHFTSILATPSSIAVAGIHDDGSPVLLFSNQGNVWSDRSLNYTNDDGTGGSLTDSPNNIYYHDTRDEFYLACNNGKLMKIPTCSHCNKVFNLRVVNLFGISGTDSDIIVAGDNYFSESVQLN</sequence>
<reference key="1">
    <citation type="submission" date="2010-11" db="EMBL/GenBank/DDBJ databases">
        <title>The complete genome of Paludibacter propionicigenes DSM 17365.</title>
        <authorList>
            <consortium name="US DOE Joint Genome Institute (JGI-PGF)"/>
            <person name="Lucas S."/>
            <person name="Copeland A."/>
            <person name="Lapidus A."/>
            <person name="Bruce D."/>
            <person name="Goodwin L."/>
            <person name="Pitluck S."/>
            <person name="Kyrpides N."/>
            <person name="Mavromatis K."/>
            <person name="Ivanova N."/>
            <person name="Munk A.C."/>
            <person name="Brettin T."/>
            <person name="Detter J.C."/>
            <person name="Han C."/>
            <person name="Tapia R."/>
            <person name="Land M."/>
            <person name="Hauser L."/>
            <person name="Markowitz V."/>
            <person name="Cheng J.-F."/>
            <person name="Hugenholtz P."/>
            <person name="Woyke T."/>
            <person name="Wu D."/>
            <person name="Gronow S."/>
            <person name="Wellnitz S."/>
            <person name="Brambilla E."/>
            <person name="Klenk H.-P."/>
            <person name="Eisen J.A."/>
        </authorList>
    </citation>
    <scope>NUCLEOTIDE SEQUENCE</scope>
    <source>
        <strain>WB4</strain>
    </source>
</reference>
<feature type="chain" id="PRO_5003189393" evidence="1">
    <location>
        <begin position="25"/>
        <end position="335"/>
    </location>
</feature>
<dbReference type="EMBL" id="CP002345">
    <property type="protein sequence ID" value="ADQ79417.1"/>
    <property type="molecule type" value="Genomic_DNA"/>
</dbReference>
<dbReference type="InterPro" id="IPR036322">
    <property type="entry name" value="WD40_repeat_dom_sf"/>
</dbReference>
<dbReference type="RefSeq" id="WP_013444786.1">
    <property type="nucleotide sequence ID" value="NC_014734.1"/>
</dbReference>
<dbReference type="eggNOG" id="ENOG5033V8K">
    <property type="taxonomic scope" value="Bacteria"/>
</dbReference>
<reference evidence="2 3" key="2">
    <citation type="journal article" date="2011" name="Stand. Genomic Sci.">
        <title>Complete genome sequence of Paludibacter propionicigenes type strain (WB4).</title>
        <authorList>
            <person name="Gronow S."/>
            <person name="Munk C."/>
            <person name="Lapidus A."/>
            <person name="Nolan M."/>
            <person name="Lucas S."/>
            <person name="Hammon N."/>
            <person name="Deshpande S."/>
            <person name="Cheng J.F."/>
            <person name="Tapia R."/>
            <person name="Han C."/>
            <person name="Goodwin L."/>
            <person name="Pitluck S."/>
            <person name="Liolios K."/>
            <person name="Ivanova N."/>
            <person name="Mavromatis K."/>
            <person name="Mikhailova N."/>
            <person name="Pati A."/>
            <person name="Chen A."/>
            <person name="Palaniappan K."/>
            <person name="Land M."/>
            <person name="Hauser L."/>
            <person name="Chang Y.J."/>
            <person name="Jeffries C.D."/>
            <person name="Brambilla E."/>
            <person name="Rohde M."/>
            <person name="Goker M."/>
            <person name="Detter J.C."/>
            <person name="Woyke T."/>
            <person name="Bristow J."/>
            <person name="Eisen J.A."/>
            <person name="Markowitz V."/>
            <person name="Hugenholtz P."/>
            <person name="Kyrpides N.C."/>
            <person name="Klenk H.P."/>
        </authorList>
    </citation>
    <scope>NUCLEOTIDE SEQUENCE [LARGE SCALE GENOMIC DNA]</scope>
    <source>
        <strain evidence="3">DSM 17365 / JCM 13257 / WB4</strain>
    </source>
</reference>
<keyword evidence="3" id="KW-1185">Reference proteome</keyword>
<evidence type="ECO:0000313" key="3">
    <source>
        <dbReference type="Proteomes" id="UP000008718"/>
    </source>
</evidence>
<proteinExistence type="predicted"/>
<dbReference type="KEGG" id="ppn:Palpr_1270"/>
<dbReference type="STRING" id="694427.Palpr_1270"/>
<organism evidence="2 3">
    <name type="scientific">Paludibacter propionicigenes (strain DSM 17365 / JCM 13257 / WB4)</name>
    <dbReference type="NCBI Taxonomy" id="694427"/>
    <lineage>
        <taxon>Bacteria</taxon>
        <taxon>Pseudomonadati</taxon>
        <taxon>Bacteroidota</taxon>
        <taxon>Bacteroidia</taxon>
        <taxon>Bacteroidales</taxon>
        <taxon>Paludibacteraceae</taxon>
        <taxon>Paludibacter</taxon>
    </lineage>
</organism>
<dbReference type="AlphaFoldDB" id="E4T3X3"/>
<protein>
    <submittedName>
        <fullName evidence="2">Uncharacterized protein</fullName>
    </submittedName>
</protein>
<name>E4T3X3_PALPW</name>
<dbReference type="HOGENOM" id="CLU_859783_0_0_10"/>
<dbReference type="Proteomes" id="UP000008718">
    <property type="component" value="Chromosome"/>
</dbReference>
<gene>
    <name evidence="2" type="ordered locus">Palpr_1270</name>
</gene>
<accession>E4T3X3</accession>
<evidence type="ECO:0000256" key="1">
    <source>
        <dbReference type="SAM" id="SignalP"/>
    </source>
</evidence>